<gene>
    <name evidence="2" type="ordered locus">Anamo_0849</name>
</gene>
<dbReference type="Proteomes" id="UP000006061">
    <property type="component" value="Chromosome"/>
</dbReference>
<dbReference type="KEGG" id="amo:Anamo_0849"/>
<dbReference type="HOGENOM" id="CLU_2630383_0_0_0"/>
<feature type="region of interest" description="Disordered" evidence="1">
    <location>
        <begin position="1"/>
        <end position="20"/>
    </location>
</feature>
<proteinExistence type="predicted"/>
<protein>
    <submittedName>
        <fullName evidence="2">Uncharacterized protein</fullName>
    </submittedName>
</protein>
<organism evidence="2 3">
    <name type="scientific">Acetomicrobium mobile (strain ATCC BAA-54 / DSM 13181 / JCM 12221 / NGA)</name>
    <name type="common">Anaerobaculum mobile</name>
    <dbReference type="NCBI Taxonomy" id="891968"/>
    <lineage>
        <taxon>Bacteria</taxon>
        <taxon>Thermotogati</taxon>
        <taxon>Synergistota</taxon>
        <taxon>Synergistia</taxon>
        <taxon>Synergistales</taxon>
        <taxon>Acetomicrobiaceae</taxon>
        <taxon>Acetomicrobium</taxon>
    </lineage>
</organism>
<evidence type="ECO:0000313" key="2">
    <source>
        <dbReference type="EMBL" id="AFM21486.1"/>
    </source>
</evidence>
<dbReference type="STRING" id="891968.Anamo_0849"/>
<reference evidence="3" key="1">
    <citation type="journal article" date="2013" name="Stand. Genomic Sci.">
        <title>Complete genome sequence of the moderate thermophile Anaerobaculum mobile type strain (NGA(T)).</title>
        <authorList>
            <person name="Mavromatis K."/>
            <person name="Stackebrandt E."/>
            <person name="Held B."/>
            <person name="Lapidus A."/>
            <person name="Nolan M."/>
            <person name="Lucas S."/>
            <person name="Hammon N."/>
            <person name="Deshpande S."/>
            <person name="Cheng J.F."/>
            <person name="Tapia R."/>
            <person name="Goodwin L.A."/>
            <person name="Pitluck S."/>
            <person name="Liolios K."/>
            <person name="Pagani I."/>
            <person name="Ivanova N."/>
            <person name="Mikhailova N."/>
            <person name="Huntemann M."/>
            <person name="Pati A."/>
            <person name="Chen A."/>
            <person name="Palaniappan K."/>
            <person name="Land M."/>
            <person name="Rohde M."/>
            <person name="Spring S."/>
            <person name="Goker M."/>
            <person name="Woyke T."/>
            <person name="Detter J.C."/>
            <person name="Bristow J."/>
            <person name="Eisen J.A."/>
            <person name="Markowitz V."/>
            <person name="Hugenholtz P."/>
            <person name="Klenk H.P."/>
            <person name="Kyrpides N.C."/>
        </authorList>
    </citation>
    <scope>NUCLEOTIDE SEQUENCE</scope>
    <source>
        <strain evidence="3">ATCC BAA-54 / DSM 13181 / NGA</strain>
    </source>
</reference>
<dbReference type="AntiFam" id="ANF00186">
    <property type="entry name" value="Shadow ORF (opposite rpmB)"/>
</dbReference>
<sequence length="77" mass="8591">MSQREKIEKSGLLNSPLDQTGTQTTGAYLHSFFNTAPKVYVHNLQVDEPTTAGFAVRVADVISRYWAPPTTFTYTSH</sequence>
<keyword evidence="3" id="KW-1185">Reference proteome</keyword>
<evidence type="ECO:0000256" key="1">
    <source>
        <dbReference type="SAM" id="MobiDB-lite"/>
    </source>
</evidence>
<dbReference type="AlphaFoldDB" id="I4BW29"/>
<dbReference type="EMBL" id="CP003198">
    <property type="protein sequence ID" value="AFM21486.1"/>
    <property type="molecule type" value="Genomic_DNA"/>
</dbReference>
<evidence type="ECO:0000313" key="3">
    <source>
        <dbReference type="Proteomes" id="UP000006061"/>
    </source>
</evidence>
<name>I4BW29_ACEMN</name>
<accession>I4BW29</accession>